<sequence length="774" mass="83492">MNPLSHAAPPCPRQLASGFVHVGDASPGQADKWLCGRPSAGRICSLPSPTPSLPLPGGQRRRKFVVLGKCRHLAGSDFPQVESACDAWEWEVGSNFHQPLISNIAARRTSSPTNRQAKPALRLRGSHHRSVTRCGGMRAMQVRTLREEEEVGNTPRSFKSPFRQEGINRAVFPHRKLMSFFLHVDNALARQISVQCSKATEVGGEGNPIEPVGRPDGKPMPDGYTGQGDRTGLATSDEKGSREVKDREPEHWAAGEGRQMERTGEKELHVHSVHGDPMNESRKGAAASYPVPAVKEANWVNKLTKVLGKALLLAILLGAIAVSAFPSFLSWQRGRKGLLALLNKSIAGTVEVGSLSFGWTKPLRLTELRVKSPNGATVAIVKNMATDASLLSMISSPTSLGGLKVDVPLVDISNDAATGVPQLALALMPSQGVVKDSKGATKAKQKAASQRPAVVDFNMCLQGDGDDGIATVDAKVLMDAEAGEVIGKKALLQGWLGSSAVQESSKLKNLHIGGFLLARSFPVITKFEADVLKAEIAGAANLRSGKFELAQPITCEIRPSKAIAETVLARINPLLGFIVDKEPGSNAEKYPPIKIAVSSAGMVVPSTEYRVHIDPMHVVIAQRNFVRRILNVLSEDQLESDGSDLVMRTSAIDANVYMDGRLVCSRTDVLIADTIHLATWGKVDWINDKIAMILAIPQDTLRHVRGLSKIPRDCALQINLGGSTEDPDVDWGSLARQITELILRQGAGVYGMLLFDNKQLKMPPPTGELPWKAR</sequence>
<accession>A0A388JWT4</accession>
<dbReference type="Gramene" id="GBG62192">
    <property type="protein sequence ID" value="GBG62192"/>
    <property type="gene ID" value="CBR_g29392"/>
</dbReference>
<dbReference type="AlphaFoldDB" id="A0A388JWT4"/>
<evidence type="ECO:0000313" key="2">
    <source>
        <dbReference type="EMBL" id="GBG62192.1"/>
    </source>
</evidence>
<proteinExistence type="predicted"/>
<name>A0A388JWT4_CHABU</name>
<evidence type="ECO:0000313" key="3">
    <source>
        <dbReference type="Proteomes" id="UP000265515"/>
    </source>
</evidence>
<dbReference type="EMBL" id="BFEA01000026">
    <property type="protein sequence ID" value="GBG62192.1"/>
    <property type="molecule type" value="Genomic_DNA"/>
</dbReference>
<organism evidence="2 3">
    <name type="scientific">Chara braunii</name>
    <name type="common">Braun's stonewort</name>
    <dbReference type="NCBI Taxonomy" id="69332"/>
    <lineage>
        <taxon>Eukaryota</taxon>
        <taxon>Viridiplantae</taxon>
        <taxon>Streptophyta</taxon>
        <taxon>Charophyceae</taxon>
        <taxon>Charales</taxon>
        <taxon>Characeae</taxon>
        <taxon>Chara</taxon>
    </lineage>
</organism>
<dbReference type="OrthoDB" id="514591at2759"/>
<comment type="caution">
    <text evidence="2">The sequence shown here is derived from an EMBL/GenBank/DDBJ whole genome shotgun (WGS) entry which is preliminary data.</text>
</comment>
<protein>
    <submittedName>
        <fullName evidence="2">Uncharacterized protein</fullName>
    </submittedName>
</protein>
<keyword evidence="3" id="KW-1185">Reference proteome</keyword>
<evidence type="ECO:0000256" key="1">
    <source>
        <dbReference type="SAM" id="MobiDB-lite"/>
    </source>
</evidence>
<feature type="compositionally biased region" description="Basic and acidic residues" evidence="1">
    <location>
        <begin position="236"/>
        <end position="257"/>
    </location>
</feature>
<reference evidence="2 3" key="1">
    <citation type="journal article" date="2018" name="Cell">
        <title>The Chara Genome: Secondary Complexity and Implications for Plant Terrestrialization.</title>
        <authorList>
            <person name="Nishiyama T."/>
            <person name="Sakayama H."/>
            <person name="Vries J.D."/>
            <person name="Buschmann H."/>
            <person name="Saint-Marcoux D."/>
            <person name="Ullrich K.K."/>
            <person name="Haas F.B."/>
            <person name="Vanderstraeten L."/>
            <person name="Becker D."/>
            <person name="Lang D."/>
            <person name="Vosolsobe S."/>
            <person name="Rombauts S."/>
            <person name="Wilhelmsson P.K.I."/>
            <person name="Janitza P."/>
            <person name="Kern R."/>
            <person name="Heyl A."/>
            <person name="Rumpler F."/>
            <person name="Villalobos L.I.A.C."/>
            <person name="Clay J.M."/>
            <person name="Skokan R."/>
            <person name="Toyoda A."/>
            <person name="Suzuki Y."/>
            <person name="Kagoshima H."/>
            <person name="Schijlen E."/>
            <person name="Tajeshwar N."/>
            <person name="Catarino B."/>
            <person name="Hetherington A.J."/>
            <person name="Saltykova A."/>
            <person name="Bonnot C."/>
            <person name="Breuninger H."/>
            <person name="Symeonidi A."/>
            <person name="Radhakrishnan G.V."/>
            <person name="Van Nieuwerburgh F."/>
            <person name="Deforce D."/>
            <person name="Chang C."/>
            <person name="Karol K.G."/>
            <person name="Hedrich R."/>
            <person name="Ulvskov P."/>
            <person name="Glockner G."/>
            <person name="Delwiche C.F."/>
            <person name="Petrasek J."/>
            <person name="Van de Peer Y."/>
            <person name="Friml J."/>
            <person name="Beilby M."/>
            <person name="Dolan L."/>
            <person name="Kohara Y."/>
            <person name="Sugano S."/>
            <person name="Fujiyama A."/>
            <person name="Delaux P.-M."/>
            <person name="Quint M."/>
            <person name="TheiBen G."/>
            <person name="Hagemann M."/>
            <person name="Harholt J."/>
            <person name="Dunand C."/>
            <person name="Zachgo S."/>
            <person name="Langdale J."/>
            <person name="Maumus F."/>
            <person name="Straeten D.V.D."/>
            <person name="Gould S.B."/>
            <person name="Rensing S.A."/>
        </authorList>
    </citation>
    <scope>NUCLEOTIDE SEQUENCE [LARGE SCALE GENOMIC DNA]</scope>
    <source>
        <strain evidence="2 3">S276</strain>
    </source>
</reference>
<dbReference type="Proteomes" id="UP000265515">
    <property type="component" value="Unassembled WGS sequence"/>
</dbReference>
<feature type="region of interest" description="Disordered" evidence="1">
    <location>
        <begin position="199"/>
        <end position="257"/>
    </location>
</feature>
<gene>
    <name evidence="2" type="ORF">CBR_g29392</name>
</gene>